<proteinExistence type="predicted"/>
<evidence type="ECO:0000313" key="1">
    <source>
        <dbReference type="EMBL" id="TGY78227.1"/>
    </source>
</evidence>
<sequence>MKKTLLSFLTIAAVALQANAADLPTTGNVIAEYYTGNGQTFGGWGGSSKFENVDEDGKPCLKFTNEEATEYDWNVQMAIDYDFEPGTTYYIGFDIKGTPAEGITSAFQAKENYAGCGNLTNFDITADWKHVIIYGEPFDAGENGVSNPPMRWLANLGKYVGTFYLTNLTIYTEKSSGVEAVAPVENGRTVVFNLQGIKVLDTDNKAEVYDLPAGIYIVNGKKIAVK</sequence>
<gene>
    <name evidence="1" type="ORF">E5331_11030</name>
</gene>
<reference evidence="1" key="1">
    <citation type="submission" date="2019-04" db="EMBL/GenBank/DDBJ databases">
        <title>Microbes associate with the intestines of laboratory mice.</title>
        <authorList>
            <person name="Navarre W."/>
            <person name="Wong E."/>
            <person name="Huang K."/>
            <person name="Tropini C."/>
            <person name="Ng K."/>
            <person name="Yu B."/>
        </authorList>
    </citation>
    <scope>NUCLEOTIDE SEQUENCE</scope>
    <source>
        <strain evidence="1">NM04_E33</strain>
    </source>
</reference>
<dbReference type="Proteomes" id="UP000306319">
    <property type="component" value="Unassembled WGS sequence"/>
</dbReference>
<organism evidence="1 2">
    <name type="scientific">Lepagella muris</name>
    <dbReference type="NCBI Taxonomy" id="3032870"/>
    <lineage>
        <taxon>Bacteria</taxon>
        <taxon>Pseudomonadati</taxon>
        <taxon>Bacteroidota</taxon>
        <taxon>Bacteroidia</taxon>
        <taxon>Bacteroidales</taxon>
        <taxon>Muribaculaceae</taxon>
        <taxon>Lepagella</taxon>
    </lineage>
</organism>
<accession>A0AC61RF01</accession>
<dbReference type="EMBL" id="SRYB01000015">
    <property type="protein sequence ID" value="TGY78227.1"/>
    <property type="molecule type" value="Genomic_DNA"/>
</dbReference>
<protein>
    <submittedName>
        <fullName evidence="1">Uncharacterized protein</fullName>
    </submittedName>
</protein>
<comment type="caution">
    <text evidence="1">The sequence shown here is derived from an EMBL/GenBank/DDBJ whole genome shotgun (WGS) entry which is preliminary data.</text>
</comment>
<name>A0AC61RF01_9BACT</name>
<keyword evidence="2" id="KW-1185">Reference proteome</keyword>
<evidence type="ECO:0000313" key="2">
    <source>
        <dbReference type="Proteomes" id="UP000306319"/>
    </source>
</evidence>